<dbReference type="AlphaFoldDB" id="A0A173LGC4"/>
<sequence>MSGKIIRKNLLFSEKFYTQLLDFRIAWHIEDPSRMKALNGLASESSFVEALLDLAIELSRQPENSARLWDLIQLHEIESKKTPDG</sequence>
<accession>A0A173LGC4</accession>
<dbReference type="EMBL" id="CP015961">
    <property type="protein sequence ID" value="ANI91366.1"/>
    <property type="molecule type" value="Genomic_DNA"/>
</dbReference>
<name>A0A173LGC4_9ACTN</name>
<evidence type="ECO:0000313" key="1">
    <source>
        <dbReference type="EMBL" id="ANI91366.1"/>
    </source>
</evidence>
<organism evidence="1 2">
    <name type="scientific">Dietzia timorensis</name>
    <dbReference type="NCBI Taxonomy" id="499555"/>
    <lineage>
        <taxon>Bacteria</taxon>
        <taxon>Bacillati</taxon>
        <taxon>Actinomycetota</taxon>
        <taxon>Actinomycetes</taxon>
        <taxon>Mycobacteriales</taxon>
        <taxon>Dietziaceae</taxon>
        <taxon>Dietzia</taxon>
    </lineage>
</organism>
<proteinExistence type="predicted"/>
<dbReference type="RefSeq" id="WP_067476663.1">
    <property type="nucleotide sequence ID" value="NZ_CP015961.1"/>
</dbReference>
<reference evidence="1 2" key="1">
    <citation type="submission" date="2016-06" db="EMBL/GenBank/DDBJ databases">
        <title>Complete genome sequence of a saline-alkali tolerant type strain Dietzia timorensis ID05-A0528T.</title>
        <authorList>
            <person name="Wu X."/>
        </authorList>
    </citation>
    <scope>NUCLEOTIDE SEQUENCE [LARGE SCALE GENOMIC DNA]</scope>
    <source>
        <strain evidence="1 2">ID05-A0528</strain>
    </source>
</reference>
<dbReference type="KEGG" id="dtm:BJL86_0563"/>
<dbReference type="STRING" id="499555.BJL86_0563"/>
<dbReference type="Proteomes" id="UP000186104">
    <property type="component" value="Chromosome"/>
</dbReference>
<gene>
    <name evidence="1" type="ORF">BJL86_0563</name>
</gene>
<keyword evidence="2" id="KW-1185">Reference proteome</keyword>
<evidence type="ECO:0000313" key="2">
    <source>
        <dbReference type="Proteomes" id="UP000186104"/>
    </source>
</evidence>
<protein>
    <submittedName>
        <fullName evidence="1">Uncharacterized protein</fullName>
    </submittedName>
</protein>